<evidence type="ECO:0000256" key="3">
    <source>
        <dbReference type="ARBA" id="ARBA00006576"/>
    </source>
</evidence>
<evidence type="ECO:0000256" key="12">
    <source>
        <dbReference type="RuleBase" id="RU364006"/>
    </source>
</evidence>
<comment type="caution">
    <text evidence="14">The sequence shown here is derived from an EMBL/GenBank/DDBJ whole genome shotgun (WGS) entry which is preliminary data.</text>
</comment>
<evidence type="ECO:0000259" key="13">
    <source>
        <dbReference type="PROSITE" id="PS51747"/>
    </source>
</evidence>
<dbReference type="Proteomes" id="UP000678276">
    <property type="component" value="Unassembled WGS sequence"/>
</dbReference>
<reference evidence="14 15" key="1">
    <citation type="submission" date="2021-04" db="EMBL/GenBank/DDBJ databases">
        <title>Whole genome sequence of Jiella sp. KSK16Y-1.</title>
        <authorList>
            <person name="Tuo L."/>
        </authorList>
    </citation>
    <scope>NUCLEOTIDE SEQUENCE [LARGE SCALE GENOMIC DNA]</scope>
    <source>
        <strain evidence="14 15">KSK16Y-1</strain>
    </source>
</reference>
<evidence type="ECO:0000313" key="14">
    <source>
        <dbReference type="EMBL" id="MBP0618038.1"/>
    </source>
</evidence>
<evidence type="ECO:0000256" key="4">
    <source>
        <dbReference type="ARBA" id="ARBA00012783"/>
    </source>
</evidence>
<gene>
    <name evidence="14" type="ORF">J6595_20855</name>
</gene>
<name>A0ABS4BMS8_9HYPH</name>
<feature type="domain" description="CMP/dCMP-type deaminase" evidence="13">
    <location>
        <begin position="2"/>
        <end position="131"/>
    </location>
</feature>
<comment type="cofactor">
    <cofactor evidence="1 12">
        <name>Zn(2+)</name>
        <dbReference type="ChEBI" id="CHEBI:29105"/>
    </cofactor>
</comment>
<dbReference type="InterPro" id="IPR050202">
    <property type="entry name" value="Cyt/Deoxycyt_deaminase"/>
</dbReference>
<dbReference type="InterPro" id="IPR006262">
    <property type="entry name" value="Cyt_deam_tetra"/>
</dbReference>
<dbReference type="Pfam" id="PF00383">
    <property type="entry name" value="dCMP_cyt_deam_1"/>
    <property type="match status" value="1"/>
</dbReference>
<evidence type="ECO:0000256" key="10">
    <source>
        <dbReference type="ARBA" id="ARBA00049252"/>
    </source>
</evidence>
<evidence type="ECO:0000256" key="8">
    <source>
        <dbReference type="ARBA" id="ARBA00022833"/>
    </source>
</evidence>
<evidence type="ECO:0000256" key="11">
    <source>
        <dbReference type="ARBA" id="ARBA00049558"/>
    </source>
</evidence>
<comment type="catalytic activity">
    <reaction evidence="11 12">
        <text>cytidine + H2O + H(+) = uridine + NH4(+)</text>
        <dbReference type="Rhea" id="RHEA:16069"/>
        <dbReference type="ChEBI" id="CHEBI:15377"/>
        <dbReference type="ChEBI" id="CHEBI:15378"/>
        <dbReference type="ChEBI" id="CHEBI:16704"/>
        <dbReference type="ChEBI" id="CHEBI:17562"/>
        <dbReference type="ChEBI" id="CHEBI:28938"/>
        <dbReference type="EC" id="3.5.4.5"/>
    </reaction>
</comment>
<dbReference type="NCBIfam" id="TIGR01354">
    <property type="entry name" value="cyt_deam_tetra"/>
    <property type="match status" value="1"/>
</dbReference>
<evidence type="ECO:0000313" key="15">
    <source>
        <dbReference type="Proteomes" id="UP000678276"/>
    </source>
</evidence>
<evidence type="ECO:0000256" key="2">
    <source>
        <dbReference type="ARBA" id="ARBA00003949"/>
    </source>
</evidence>
<dbReference type="RefSeq" id="WP_209597406.1">
    <property type="nucleotide sequence ID" value="NZ_JAGJCF010000024.1"/>
</dbReference>
<dbReference type="NCBIfam" id="NF004064">
    <property type="entry name" value="PRK05578.1"/>
    <property type="match status" value="1"/>
</dbReference>
<dbReference type="InterPro" id="IPR016193">
    <property type="entry name" value="Cytidine_deaminase-like"/>
</dbReference>
<evidence type="ECO:0000256" key="6">
    <source>
        <dbReference type="ARBA" id="ARBA00022723"/>
    </source>
</evidence>
<evidence type="ECO:0000256" key="7">
    <source>
        <dbReference type="ARBA" id="ARBA00022801"/>
    </source>
</evidence>
<dbReference type="InterPro" id="IPR002125">
    <property type="entry name" value="CMP_dCMP_dom"/>
</dbReference>
<dbReference type="Gene3D" id="3.40.140.10">
    <property type="entry name" value="Cytidine Deaminase, domain 2"/>
    <property type="match status" value="1"/>
</dbReference>
<organism evidence="14 15">
    <name type="scientific">Jiella mangrovi</name>
    <dbReference type="NCBI Taxonomy" id="2821407"/>
    <lineage>
        <taxon>Bacteria</taxon>
        <taxon>Pseudomonadati</taxon>
        <taxon>Pseudomonadota</taxon>
        <taxon>Alphaproteobacteria</taxon>
        <taxon>Hyphomicrobiales</taxon>
        <taxon>Aurantimonadaceae</taxon>
        <taxon>Jiella</taxon>
    </lineage>
</organism>
<protein>
    <recommendedName>
        <fullName evidence="5 12">Cytidine deaminase</fullName>
        <ecNumber evidence="4 12">3.5.4.5</ecNumber>
    </recommendedName>
    <alternativeName>
        <fullName evidence="9 12">Cytidine aminohydrolase</fullName>
    </alternativeName>
</protein>
<proteinExistence type="inferred from homology"/>
<comment type="similarity">
    <text evidence="3 12">Belongs to the cytidine and deoxycytidylate deaminase family.</text>
</comment>
<accession>A0ABS4BMS8</accession>
<dbReference type="PANTHER" id="PTHR11644:SF2">
    <property type="entry name" value="CYTIDINE DEAMINASE"/>
    <property type="match status" value="1"/>
</dbReference>
<dbReference type="PROSITE" id="PS51747">
    <property type="entry name" value="CYT_DCMP_DEAMINASES_2"/>
    <property type="match status" value="1"/>
</dbReference>
<keyword evidence="8 12" id="KW-0862">Zinc</keyword>
<sequence length="142" mass="14773">MTTIDDLFKTAKSAMAKCHAPYSRFPVGAAILADDGSVHSGCNIEVVSFPEGWCAETSAIAHMVMAGGSRRIVEIAVVAEKLVACSPCGGCRQRLAEFSGPDTRVHLCDAATGVVETVTMGELLPHSFDTASLDGAENEASA</sequence>
<comment type="catalytic activity">
    <reaction evidence="10 12">
        <text>2'-deoxycytidine + H2O + H(+) = 2'-deoxyuridine + NH4(+)</text>
        <dbReference type="Rhea" id="RHEA:13433"/>
        <dbReference type="ChEBI" id="CHEBI:15377"/>
        <dbReference type="ChEBI" id="CHEBI:15378"/>
        <dbReference type="ChEBI" id="CHEBI:15698"/>
        <dbReference type="ChEBI" id="CHEBI:16450"/>
        <dbReference type="ChEBI" id="CHEBI:28938"/>
        <dbReference type="EC" id="3.5.4.5"/>
    </reaction>
</comment>
<keyword evidence="6 12" id="KW-0479">Metal-binding</keyword>
<keyword evidence="7 12" id="KW-0378">Hydrolase</keyword>
<comment type="function">
    <text evidence="2 12">This enzyme scavenges exogenous and endogenous cytidine and 2'-deoxycytidine for UMP synthesis.</text>
</comment>
<evidence type="ECO:0000256" key="1">
    <source>
        <dbReference type="ARBA" id="ARBA00001947"/>
    </source>
</evidence>
<dbReference type="SUPFAM" id="SSF53927">
    <property type="entry name" value="Cytidine deaminase-like"/>
    <property type="match status" value="1"/>
</dbReference>
<dbReference type="EMBL" id="JAGJCF010000024">
    <property type="protein sequence ID" value="MBP0618038.1"/>
    <property type="molecule type" value="Genomic_DNA"/>
</dbReference>
<evidence type="ECO:0000256" key="9">
    <source>
        <dbReference type="ARBA" id="ARBA00032005"/>
    </source>
</evidence>
<keyword evidence="15" id="KW-1185">Reference proteome</keyword>
<evidence type="ECO:0000256" key="5">
    <source>
        <dbReference type="ARBA" id="ARBA00018266"/>
    </source>
</evidence>
<dbReference type="PROSITE" id="PS00903">
    <property type="entry name" value="CYT_DCMP_DEAMINASES_1"/>
    <property type="match status" value="1"/>
</dbReference>
<dbReference type="GO" id="GO:0004126">
    <property type="term" value="F:cytidine deaminase activity"/>
    <property type="evidence" value="ECO:0007669"/>
    <property type="project" value="UniProtKB-EC"/>
</dbReference>
<dbReference type="PANTHER" id="PTHR11644">
    <property type="entry name" value="CYTIDINE DEAMINASE"/>
    <property type="match status" value="1"/>
</dbReference>
<dbReference type="EC" id="3.5.4.5" evidence="4 12"/>
<dbReference type="CDD" id="cd01283">
    <property type="entry name" value="cytidine_deaminase"/>
    <property type="match status" value="1"/>
</dbReference>
<dbReference type="InterPro" id="IPR016192">
    <property type="entry name" value="APOBEC/CMP_deaminase_Zn-bd"/>
</dbReference>